<dbReference type="EMBL" id="OX459967">
    <property type="protein sequence ID" value="CAI9171897.1"/>
    <property type="molecule type" value="Genomic_DNA"/>
</dbReference>
<gene>
    <name evidence="2" type="ORF">MRATA1EN1_LOCUS20859</name>
</gene>
<feature type="compositionally biased region" description="Polar residues" evidence="1">
    <location>
        <begin position="185"/>
        <end position="194"/>
    </location>
</feature>
<organism evidence="2 3">
    <name type="scientific">Rangifer tarandus platyrhynchus</name>
    <name type="common">Svalbard reindeer</name>
    <dbReference type="NCBI Taxonomy" id="3082113"/>
    <lineage>
        <taxon>Eukaryota</taxon>
        <taxon>Metazoa</taxon>
        <taxon>Chordata</taxon>
        <taxon>Craniata</taxon>
        <taxon>Vertebrata</taxon>
        <taxon>Euteleostomi</taxon>
        <taxon>Mammalia</taxon>
        <taxon>Eutheria</taxon>
        <taxon>Laurasiatheria</taxon>
        <taxon>Artiodactyla</taxon>
        <taxon>Ruminantia</taxon>
        <taxon>Pecora</taxon>
        <taxon>Cervidae</taxon>
        <taxon>Odocoileinae</taxon>
        <taxon>Rangifer</taxon>
    </lineage>
</organism>
<accession>A0ABN8ZGH5</accession>
<evidence type="ECO:0000256" key="1">
    <source>
        <dbReference type="SAM" id="MobiDB-lite"/>
    </source>
</evidence>
<name>A0ABN8ZGH5_RANTA</name>
<evidence type="ECO:0000313" key="2">
    <source>
        <dbReference type="EMBL" id="CAI9171897.1"/>
    </source>
</evidence>
<protein>
    <submittedName>
        <fullName evidence="2">Uncharacterized protein</fullName>
    </submittedName>
</protein>
<evidence type="ECO:0000313" key="3">
    <source>
        <dbReference type="Proteomes" id="UP001176941"/>
    </source>
</evidence>
<feature type="region of interest" description="Disordered" evidence="1">
    <location>
        <begin position="165"/>
        <end position="194"/>
    </location>
</feature>
<sequence length="194" mass="21025">MKGLGPTLNLTAAVGRYLELSKSESEGSVKRRGPRRISRLRLTCGLPVGRDSSLQSKQLRTLHGKTYLPPQSTLQASDSLRVTETENQTQPISTELTFKPQPLIEHSVFAQAFQPASPALTPALRVITDGAAGILRCRRLLTSIPSYTRQRIHLDATVSIRPTLSPAACARPPSDTTLKEELGLSGSSKKPSES</sequence>
<keyword evidence="3" id="KW-1185">Reference proteome</keyword>
<dbReference type="Proteomes" id="UP001176941">
    <property type="component" value="Chromosome 31"/>
</dbReference>
<reference evidence="2" key="1">
    <citation type="submission" date="2023-04" db="EMBL/GenBank/DDBJ databases">
        <authorList>
            <consortium name="ELIXIR-Norway"/>
        </authorList>
    </citation>
    <scope>NUCLEOTIDE SEQUENCE [LARGE SCALE GENOMIC DNA]</scope>
</reference>
<proteinExistence type="predicted"/>